<dbReference type="Gene3D" id="1.25.40.10">
    <property type="entry name" value="Tetratricopeptide repeat domain"/>
    <property type="match status" value="1"/>
</dbReference>
<dbReference type="FunFam" id="3.40.50.1010:FF:000033">
    <property type="entry name" value="Blast:Protein SMG5"/>
    <property type="match status" value="1"/>
</dbReference>
<evidence type="ECO:0000256" key="4">
    <source>
        <dbReference type="ARBA" id="ARBA00023161"/>
    </source>
</evidence>
<dbReference type="InterPro" id="IPR019458">
    <property type="entry name" value="Est1-like_N"/>
</dbReference>
<reference evidence="12" key="1">
    <citation type="submission" date="2025-04" db="UniProtKB">
        <authorList>
            <consortium name="RefSeq"/>
        </authorList>
    </citation>
    <scope>IDENTIFICATION</scope>
    <source>
        <tissue evidence="12">Whole insect</tissue>
    </source>
</reference>
<feature type="region of interest" description="Disordered" evidence="6">
    <location>
        <begin position="481"/>
        <end position="509"/>
    </location>
</feature>
<dbReference type="Pfam" id="PF10374">
    <property type="entry name" value="EST1"/>
    <property type="match status" value="1"/>
</dbReference>
<evidence type="ECO:0000256" key="5">
    <source>
        <dbReference type="ARBA" id="ARBA00023242"/>
    </source>
</evidence>
<dbReference type="Pfam" id="PF13638">
    <property type="entry name" value="PIN_4"/>
    <property type="match status" value="1"/>
</dbReference>
<evidence type="ECO:0000313" key="12">
    <source>
        <dbReference type="RefSeq" id="XP_028137421.1"/>
    </source>
</evidence>
<dbReference type="InterPro" id="IPR018834">
    <property type="entry name" value="DNA/RNA-bd_Est1-type"/>
</dbReference>
<dbReference type="GO" id="GO:0000184">
    <property type="term" value="P:nuclear-transcribed mRNA catabolic process, nonsense-mediated decay"/>
    <property type="evidence" value="ECO:0007669"/>
    <property type="project" value="UniProtKB-KW"/>
</dbReference>
<dbReference type="SUPFAM" id="SSF48452">
    <property type="entry name" value="TPR-like"/>
    <property type="match status" value="1"/>
</dbReference>
<evidence type="ECO:0000259" key="9">
    <source>
        <dbReference type="Pfam" id="PF13638"/>
    </source>
</evidence>
<dbReference type="PANTHER" id="PTHR15696:SF7">
    <property type="entry name" value="NONSENSE-MEDIATED MRNA DECAY FACTOR"/>
    <property type="match status" value="1"/>
</dbReference>
<keyword evidence="11" id="KW-1185">Reference proteome</keyword>
<dbReference type="InterPro" id="IPR002716">
    <property type="entry name" value="PIN_dom"/>
</dbReference>
<feature type="compositionally biased region" description="Basic residues" evidence="6">
    <location>
        <begin position="424"/>
        <end position="436"/>
    </location>
</feature>
<dbReference type="OrthoDB" id="5920073at2759"/>
<protein>
    <submittedName>
        <fullName evidence="12">Protein SMG5</fullName>
    </submittedName>
</protein>
<accession>A0A6P7FMS7</accession>
<dbReference type="KEGG" id="dvv:114331928"/>
<evidence type="ECO:0000256" key="2">
    <source>
        <dbReference type="ARBA" id="ARBA00004496"/>
    </source>
</evidence>
<dbReference type="GO" id="GO:0005737">
    <property type="term" value="C:cytoplasm"/>
    <property type="evidence" value="ECO:0007669"/>
    <property type="project" value="UniProtKB-SubCell"/>
</dbReference>
<evidence type="ECO:0000256" key="1">
    <source>
        <dbReference type="ARBA" id="ARBA00004123"/>
    </source>
</evidence>
<dbReference type="FunCoup" id="A0A6P7FMS7">
    <property type="interactions" value="1444"/>
</dbReference>
<gene>
    <name evidence="12" type="primary">LOC114331928</name>
</gene>
<dbReference type="GO" id="GO:0005697">
    <property type="term" value="C:telomerase holoenzyme complex"/>
    <property type="evidence" value="ECO:0007669"/>
    <property type="project" value="TreeGrafter"/>
</dbReference>
<reference evidence="10" key="2">
    <citation type="submission" date="2025-05" db="UniProtKB">
        <authorList>
            <consortium name="EnsemblMetazoa"/>
        </authorList>
    </citation>
    <scope>IDENTIFICATION</scope>
</reference>
<dbReference type="Proteomes" id="UP001652700">
    <property type="component" value="Unplaced"/>
</dbReference>
<dbReference type="Gene3D" id="3.40.50.1010">
    <property type="entry name" value="5'-nuclease"/>
    <property type="match status" value="1"/>
</dbReference>
<dbReference type="AlphaFoldDB" id="A0A6P7FMS7"/>
<dbReference type="PANTHER" id="PTHR15696">
    <property type="entry name" value="SMG-7 SUPPRESSOR WITH MORPHOLOGICAL EFFECT ON GENITALIA PROTEIN 7"/>
    <property type="match status" value="1"/>
</dbReference>
<dbReference type="InParanoid" id="A0A6P7FMS7"/>
<feature type="region of interest" description="Disordered" evidence="6">
    <location>
        <begin position="424"/>
        <end position="465"/>
    </location>
</feature>
<dbReference type="GO" id="GO:0042162">
    <property type="term" value="F:telomeric DNA binding"/>
    <property type="evidence" value="ECO:0007669"/>
    <property type="project" value="TreeGrafter"/>
</dbReference>
<keyword evidence="3" id="KW-0963">Cytoplasm</keyword>
<dbReference type="Pfam" id="PF10373">
    <property type="entry name" value="EST1_DNA_bind"/>
    <property type="match status" value="1"/>
</dbReference>
<comment type="subcellular location">
    <subcellularLocation>
        <location evidence="2">Cytoplasm</location>
    </subcellularLocation>
    <subcellularLocation>
        <location evidence="1">Nucleus</location>
    </subcellularLocation>
</comment>
<dbReference type="RefSeq" id="XP_028137421.1">
    <property type="nucleotide sequence ID" value="XM_028281620.1"/>
</dbReference>
<dbReference type="CTD" id="23381"/>
<organism evidence="12">
    <name type="scientific">Diabrotica virgifera virgifera</name>
    <name type="common">western corn rootworm</name>
    <dbReference type="NCBI Taxonomy" id="50390"/>
    <lineage>
        <taxon>Eukaryota</taxon>
        <taxon>Metazoa</taxon>
        <taxon>Ecdysozoa</taxon>
        <taxon>Arthropoda</taxon>
        <taxon>Hexapoda</taxon>
        <taxon>Insecta</taxon>
        <taxon>Pterygota</taxon>
        <taxon>Neoptera</taxon>
        <taxon>Endopterygota</taxon>
        <taxon>Coleoptera</taxon>
        <taxon>Polyphaga</taxon>
        <taxon>Cucujiformia</taxon>
        <taxon>Chrysomeloidea</taxon>
        <taxon>Chrysomelidae</taxon>
        <taxon>Galerucinae</taxon>
        <taxon>Diabroticina</taxon>
        <taxon>Diabroticites</taxon>
        <taxon>Diabrotica</taxon>
    </lineage>
</organism>
<evidence type="ECO:0000259" key="8">
    <source>
        <dbReference type="Pfam" id="PF10374"/>
    </source>
</evidence>
<proteinExistence type="predicted"/>
<dbReference type="InterPro" id="IPR011990">
    <property type="entry name" value="TPR-like_helical_dom_sf"/>
</dbReference>
<dbReference type="InterPro" id="IPR045153">
    <property type="entry name" value="Est1/Ebs1-like"/>
</dbReference>
<evidence type="ECO:0000313" key="10">
    <source>
        <dbReference type="EnsemblMetazoa" id="XP_028137421.1"/>
    </source>
</evidence>
<feature type="domain" description="PIN" evidence="9">
    <location>
        <begin position="767"/>
        <end position="877"/>
    </location>
</feature>
<sequence>MKKSYTSTDINQNQGQELSKKLYRSISEQAKRLDDTRSCARIVGDLFSPNLQVQRKKFCEYCERLIFSDPSLYGRKGEELLWRKGFYDVVSTAKKLKKKEYLPEEISFIASHINAGIGFYSHMLSKLQYHFNLDIKTFIDFPMIHSEKKDTGDVKIEAIEWAKQSVHQCLIYLGDLSRYKLEIYPNWESTLACRYYLQAISYKPEYGMPHNQMGTLAMNQNSFLDAVYHYMRCLSCKISFEGTSNNLIALFERNSKFLEQLPKEDKNADLIIEPDQSEKIKRFVARFLLLIDIWYFNKKVPKVYDLCHQTYKNLEECLTFVKLTNSESGDGPTDGDSVETDSVASHISGDVIFKIVVISLLCISKLKSSNSSQLSTAVAFLLGIYSQLIKNVTNHLQEGILNFPQNESKGKSLNGILKELMTGRKRSRSKLRRRKVLKNESDDESEASGNEEDDFSSSDDSFISDDEDVLDISSDEESDIIKVSDESNCGTPKDSIPNGLPNGIKTNPLNHEKTKEDLIRSVQFMDVNDILEIVTEEATLQSIKTLSDWLLSDLDVLKSCGSNSASLLRQITYLLNLININLASPKMIGVRLKSSEVISKGIKIPLSEDTVLKGMEILKGSQETLDWTLVEKKGLSLKEEAVIRVVKLLSFGKFLTTVSETGIIYEEDGNIFVCNLKETNVDDAKKSTTLMEELDIQDSLATTTFNGTSKRTFSPNFDDDLSSKSPNDGVGQLNKMKHMGQLWLAAEVRALENRVGAGKTTALSPYLVLDADALIKYTFMVKQLVHSRKFIVLVPTAVVSALDDLKREKIEARDAIRWLESQFHRGNRFFRAQRPQERAPIPFIKYPKKKDKEMHIYIQIIECCHFLAEQQKGASNVVTLLIGNQNVLSNGENKEFSYVGLAQSVGIAIESITSFYGKWKKTKGKR</sequence>
<evidence type="ECO:0000313" key="11">
    <source>
        <dbReference type="Proteomes" id="UP001652700"/>
    </source>
</evidence>
<keyword evidence="4" id="KW-0866">Nonsense-mediated mRNA decay</keyword>
<keyword evidence="5" id="KW-0539">Nucleus</keyword>
<dbReference type="EnsemblMetazoa" id="XM_028281620.2">
    <property type="protein sequence ID" value="XP_028137421.1"/>
    <property type="gene ID" value="LOC114331928"/>
</dbReference>
<dbReference type="CDD" id="cd09884">
    <property type="entry name" value="PIN_Smg5-like"/>
    <property type="match status" value="1"/>
</dbReference>
<feature type="domain" description="DNA/RNA-binding" evidence="7">
    <location>
        <begin position="192"/>
        <end position="398"/>
    </location>
</feature>
<evidence type="ECO:0000256" key="6">
    <source>
        <dbReference type="SAM" id="MobiDB-lite"/>
    </source>
</evidence>
<evidence type="ECO:0000259" key="7">
    <source>
        <dbReference type="Pfam" id="PF10373"/>
    </source>
</evidence>
<feature type="compositionally biased region" description="Acidic residues" evidence="6">
    <location>
        <begin position="441"/>
        <end position="465"/>
    </location>
</feature>
<dbReference type="GO" id="GO:0070034">
    <property type="term" value="F:telomerase RNA binding"/>
    <property type="evidence" value="ECO:0007669"/>
    <property type="project" value="TreeGrafter"/>
</dbReference>
<evidence type="ECO:0000256" key="3">
    <source>
        <dbReference type="ARBA" id="ARBA00022490"/>
    </source>
</evidence>
<feature type="domain" description="Telomerase activating protein Est1-like N-terminal" evidence="8">
    <location>
        <begin position="78"/>
        <end position="182"/>
    </location>
</feature>
<dbReference type="GeneID" id="114331928"/>
<name>A0A6P7FMS7_DIAVI</name>